<sequence>MAAQENLVIANESQKALEQEKRESVRLQKKMLNMIEEQTEETQSNLRKIRALEEKVAALALLNKRQEEQFAAMAKEKEQQLADMAQISDEKEAALLQRITQAEALQLNMEEQKKHLEEDFTKNISLLKREMEQKDKQLAAISTMAEEKARQLAAMRKMAEDKDHQL</sequence>
<evidence type="ECO:0000256" key="1">
    <source>
        <dbReference type="SAM" id="Coils"/>
    </source>
</evidence>
<dbReference type="OrthoDB" id="2019451at2759"/>
<feature type="non-terminal residue" evidence="2">
    <location>
        <position position="166"/>
    </location>
</feature>
<reference evidence="2" key="1">
    <citation type="thesis" date="2021" institute="BYU ScholarsArchive" country="Provo, UT, USA">
        <title>Applications of and Algorithms for Genome Assembly and Genomic Analyses with an Emphasis on Marine Teleosts.</title>
        <authorList>
            <person name="Pickett B.D."/>
        </authorList>
    </citation>
    <scope>NUCLEOTIDE SEQUENCE</scope>
    <source>
        <strain evidence="2">HI-2016</strain>
    </source>
</reference>
<organism evidence="2 3">
    <name type="scientific">Albula glossodonta</name>
    <name type="common">roundjaw bonefish</name>
    <dbReference type="NCBI Taxonomy" id="121402"/>
    <lineage>
        <taxon>Eukaryota</taxon>
        <taxon>Metazoa</taxon>
        <taxon>Chordata</taxon>
        <taxon>Craniata</taxon>
        <taxon>Vertebrata</taxon>
        <taxon>Euteleostomi</taxon>
        <taxon>Actinopterygii</taxon>
        <taxon>Neopterygii</taxon>
        <taxon>Teleostei</taxon>
        <taxon>Albuliformes</taxon>
        <taxon>Albulidae</taxon>
        <taxon>Albula</taxon>
    </lineage>
</organism>
<evidence type="ECO:0000313" key="3">
    <source>
        <dbReference type="Proteomes" id="UP000824540"/>
    </source>
</evidence>
<dbReference type="EMBL" id="JAFBMS010000944">
    <property type="protein sequence ID" value="KAG9329755.1"/>
    <property type="molecule type" value="Genomic_DNA"/>
</dbReference>
<keyword evidence="3" id="KW-1185">Reference proteome</keyword>
<accession>A0A8T2MNZ1</accession>
<name>A0A8T2MNZ1_9TELE</name>
<dbReference type="AlphaFoldDB" id="A0A8T2MNZ1"/>
<evidence type="ECO:0000313" key="2">
    <source>
        <dbReference type="EMBL" id="KAG9329755.1"/>
    </source>
</evidence>
<proteinExistence type="predicted"/>
<dbReference type="Proteomes" id="UP000824540">
    <property type="component" value="Unassembled WGS sequence"/>
</dbReference>
<comment type="caution">
    <text evidence="2">The sequence shown here is derived from an EMBL/GenBank/DDBJ whole genome shotgun (WGS) entry which is preliminary data.</text>
</comment>
<gene>
    <name evidence="2" type="ORF">JZ751_029789</name>
</gene>
<feature type="coiled-coil region" evidence="1">
    <location>
        <begin position="10"/>
        <end position="137"/>
    </location>
</feature>
<keyword evidence="1" id="KW-0175">Coiled coil</keyword>
<protein>
    <submittedName>
        <fullName evidence="2">Uncharacterized protein</fullName>
    </submittedName>
</protein>